<dbReference type="AlphaFoldDB" id="A0A1I3NHV1"/>
<accession>A0A1I3NHV1</accession>
<dbReference type="Pfam" id="PF02620">
    <property type="entry name" value="YceD"/>
    <property type="match status" value="1"/>
</dbReference>
<dbReference type="PANTHER" id="PTHR34374">
    <property type="entry name" value="LARGE RIBOSOMAL RNA SUBUNIT ACCUMULATION PROTEIN YCED HOMOLOG 1, CHLOROPLASTIC"/>
    <property type="match status" value="1"/>
</dbReference>
<reference evidence="2" key="1">
    <citation type="submission" date="2016-10" db="EMBL/GenBank/DDBJ databases">
        <authorList>
            <person name="Varghese N."/>
            <person name="Submissions S."/>
        </authorList>
    </citation>
    <scope>NUCLEOTIDE SEQUENCE [LARGE SCALE GENOMIC DNA]</scope>
    <source>
        <strain evidence="2">OK042</strain>
    </source>
</reference>
<evidence type="ECO:0000313" key="2">
    <source>
        <dbReference type="Proteomes" id="UP000198915"/>
    </source>
</evidence>
<sequence>MNIKLTELEHRKGEPLPFQLTLDATELKNRHDEIRGISPVEAKGEAVQLGNLYYVKGDLKADVDFVCARCLTPFTHHAKVAFSETFAPEDDPILQEDEDSDILPLEGDEIELDALLQEDFLLAMPTFPLCEEDCKGLCPSCGVNRNEVACSCKNERIDPRLAGLADLFKDSNK</sequence>
<protein>
    <recommendedName>
        <fullName evidence="3">DUF177 domain-containing protein</fullName>
    </recommendedName>
</protein>
<dbReference type="Proteomes" id="UP000198915">
    <property type="component" value="Unassembled WGS sequence"/>
</dbReference>
<organism evidence="1 2">
    <name type="scientific">Brevibacillus centrosporus</name>
    <dbReference type="NCBI Taxonomy" id="54910"/>
    <lineage>
        <taxon>Bacteria</taxon>
        <taxon>Bacillati</taxon>
        <taxon>Bacillota</taxon>
        <taxon>Bacilli</taxon>
        <taxon>Bacillales</taxon>
        <taxon>Paenibacillaceae</taxon>
        <taxon>Brevibacillus</taxon>
    </lineage>
</organism>
<evidence type="ECO:0008006" key="3">
    <source>
        <dbReference type="Google" id="ProtNLM"/>
    </source>
</evidence>
<dbReference type="STRING" id="1884381.SAMN05518846_10278"/>
<keyword evidence="2" id="KW-1185">Reference proteome</keyword>
<proteinExistence type="predicted"/>
<gene>
    <name evidence="1" type="ORF">SAMN05518846_10278</name>
</gene>
<dbReference type="RefSeq" id="WP_092266609.1">
    <property type="nucleotide sequence ID" value="NZ_BJOE01000001.1"/>
</dbReference>
<evidence type="ECO:0000313" key="1">
    <source>
        <dbReference type="EMBL" id="SFJ08893.1"/>
    </source>
</evidence>
<name>A0A1I3NHV1_9BACL</name>
<dbReference type="EMBL" id="FORT01000002">
    <property type="protein sequence ID" value="SFJ08893.1"/>
    <property type="molecule type" value="Genomic_DNA"/>
</dbReference>
<dbReference type="PANTHER" id="PTHR34374:SF1">
    <property type="entry name" value="LARGE RIBOSOMAL RNA SUBUNIT ACCUMULATION PROTEIN YCED HOMOLOG 1, CHLOROPLASTIC"/>
    <property type="match status" value="1"/>
</dbReference>
<dbReference type="InterPro" id="IPR003772">
    <property type="entry name" value="YceD"/>
</dbReference>